<keyword evidence="2 9" id="KW-0812">Transmembrane</keyword>
<keyword evidence="7" id="KW-0175">Coiled coil</keyword>
<dbReference type="Pfam" id="PF23321">
    <property type="entry name" value="R1_ABCA1"/>
    <property type="match status" value="1"/>
</dbReference>
<evidence type="ECO:0000256" key="7">
    <source>
        <dbReference type="SAM" id="Coils"/>
    </source>
</evidence>
<dbReference type="FunFam" id="3.40.50.300:FF:001592">
    <property type="entry name" value="ATP-binding cassette protein subfamily A, member 6"/>
    <property type="match status" value="1"/>
</dbReference>
<evidence type="ECO:0000256" key="6">
    <source>
        <dbReference type="ARBA" id="ARBA00023136"/>
    </source>
</evidence>
<keyword evidence="5 9" id="KW-1133">Transmembrane helix</keyword>
<dbReference type="InterPro" id="IPR027417">
    <property type="entry name" value="P-loop_NTPase"/>
</dbReference>
<dbReference type="PROSITE" id="PS00211">
    <property type="entry name" value="ABC_TRANSPORTER_1"/>
    <property type="match status" value="1"/>
</dbReference>
<feature type="transmembrane region" description="Helical" evidence="9">
    <location>
        <begin position="226"/>
        <end position="253"/>
    </location>
</feature>
<reference evidence="11 12" key="1">
    <citation type="submission" date="2020-08" db="EMBL/GenBank/DDBJ databases">
        <authorList>
            <person name="Newling K."/>
            <person name="Davey J."/>
            <person name="Forrester S."/>
        </authorList>
    </citation>
    <scope>NUCLEOTIDE SEQUENCE [LARGE SCALE GENOMIC DNA]</scope>
    <source>
        <strain evidence="12">Crithidia deanei Carvalho (ATCC PRA-265)</strain>
    </source>
</reference>
<keyword evidence="6 9" id="KW-0472">Membrane</keyword>
<dbReference type="InterPro" id="IPR026082">
    <property type="entry name" value="ABCA"/>
</dbReference>
<dbReference type="EMBL" id="LR877172">
    <property type="protein sequence ID" value="CAD2222737.1"/>
    <property type="molecule type" value="Genomic_DNA"/>
</dbReference>
<feature type="transmembrane region" description="Helical" evidence="9">
    <location>
        <begin position="301"/>
        <end position="320"/>
    </location>
</feature>
<dbReference type="GO" id="GO:0016887">
    <property type="term" value="F:ATP hydrolysis activity"/>
    <property type="evidence" value="ECO:0007669"/>
    <property type="project" value="InterPro"/>
</dbReference>
<feature type="coiled-coil region" evidence="7">
    <location>
        <begin position="419"/>
        <end position="446"/>
    </location>
</feature>
<dbReference type="InterPro" id="IPR003593">
    <property type="entry name" value="AAA+_ATPase"/>
</dbReference>
<organism evidence="11 12">
    <name type="scientific">Angomonas deanei</name>
    <dbReference type="NCBI Taxonomy" id="59799"/>
    <lineage>
        <taxon>Eukaryota</taxon>
        <taxon>Discoba</taxon>
        <taxon>Euglenozoa</taxon>
        <taxon>Kinetoplastea</taxon>
        <taxon>Metakinetoplastina</taxon>
        <taxon>Trypanosomatida</taxon>
        <taxon>Trypanosomatidae</taxon>
        <taxon>Strigomonadinae</taxon>
        <taxon>Angomonas</taxon>
    </lineage>
</organism>
<dbReference type="AlphaFoldDB" id="A0A7G2CU48"/>
<dbReference type="SMART" id="SM00382">
    <property type="entry name" value="AAA"/>
    <property type="match status" value="1"/>
</dbReference>
<protein>
    <submittedName>
        <fullName evidence="11">ABC-2 family transporter protein/ABC transporter/AAA domain, putative AbiEii toxin, Type IV TA system, putative</fullName>
    </submittedName>
</protein>
<feature type="transmembrane region" description="Helical" evidence="9">
    <location>
        <begin position="265"/>
        <end position="289"/>
    </location>
</feature>
<evidence type="ECO:0000256" key="9">
    <source>
        <dbReference type="SAM" id="Phobius"/>
    </source>
</evidence>
<keyword evidence="3" id="KW-0547">Nucleotide-binding</keyword>
<name>A0A7G2CU48_9TRYP</name>
<evidence type="ECO:0000313" key="12">
    <source>
        <dbReference type="Proteomes" id="UP000515908"/>
    </source>
</evidence>
<dbReference type="InterPro" id="IPR017871">
    <property type="entry name" value="ABC_transporter-like_CS"/>
</dbReference>
<dbReference type="InterPro" id="IPR003439">
    <property type="entry name" value="ABC_transporter-like_ATP-bd"/>
</dbReference>
<comment type="subcellular location">
    <subcellularLocation>
        <location evidence="1">Membrane</location>
        <topology evidence="1">Multi-pass membrane protein</topology>
    </subcellularLocation>
</comment>
<dbReference type="InterPro" id="IPR013525">
    <property type="entry name" value="ABC2_TM"/>
</dbReference>
<evidence type="ECO:0000256" key="5">
    <source>
        <dbReference type="ARBA" id="ARBA00022989"/>
    </source>
</evidence>
<dbReference type="GO" id="GO:0005319">
    <property type="term" value="F:lipid transporter activity"/>
    <property type="evidence" value="ECO:0007669"/>
    <property type="project" value="TreeGrafter"/>
</dbReference>
<evidence type="ECO:0000256" key="1">
    <source>
        <dbReference type="ARBA" id="ARBA00004141"/>
    </source>
</evidence>
<dbReference type="GO" id="GO:0016020">
    <property type="term" value="C:membrane"/>
    <property type="evidence" value="ECO:0007669"/>
    <property type="project" value="UniProtKB-SubCell"/>
</dbReference>
<evidence type="ECO:0000256" key="4">
    <source>
        <dbReference type="ARBA" id="ARBA00022840"/>
    </source>
</evidence>
<keyword evidence="12" id="KW-1185">Reference proteome</keyword>
<dbReference type="Gene3D" id="3.40.50.300">
    <property type="entry name" value="P-loop containing nucleotide triphosphate hydrolases"/>
    <property type="match status" value="1"/>
</dbReference>
<dbReference type="GO" id="GO:0005524">
    <property type="term" value="F:ATP binding"/>
    <property type="evidence" value="ECO:0007669"/>
    <property type="project" value="UniProtKB-KW"/>
</dbReference>
<feature type="transmembrane region" description="Helical" evidence="9">
    <location>
        <begin position="370"/>
        <end position="391"/>
    </location>
</feature>
<dbReference type="CDD" id="cd03263">
    <property type="entry name" value="ABC_subfamily_A"/>
    <property type="match status" value="1"/>
</dbReference>
<feature type="domain" description="ABC transporter" evidence="10">
    <location>
        <begin position="441"/>
        <end position="671"/>
    </location>
</feature>
<dbReference type="SUPFAM" id="SSF52540">
    <property type="entry name" value="P-loop containing nucleoside triphosphate hydrolases"/>
    <property type="match status" value="1"/>
</dbReference>
<accession>A0A7G2CU48</accession>
<evidence type="ECO:0000259" key="10">
    <source>
        <dbReference type="PROSITE" id="PS50893"/>
    </source>
</evidence>
<dbReference type="Pfam" id="PF00005">
    <property type="entry name" value="ABC_tran"/>
    <property type="match status" value="1"/>
</dbReference>
<dbReference type="GO" id="GO:0140359">
    <property type="term" value="F:ABC-type transporter activity"/>
    <property type="evidence" value="ECO:0007669"/>
    <property type="project" value="InterPro"/>
</dbReference>
<dbReference type="InterPro" id="IPR056264">
    <property type="entry name" value="R2_ABCA1-4-like"/>
</dbReference>
<evidence type="ECO:0000256" key="8">
    <source>
        <dbReference type="SAM" id="MobiDB-lite"/>
    </source>
</evidence>
<dbReference type="PANTHER" id="PTHR19229">
    <property type="entry name" value="ATP-BINDING CASSETTE TRANSPORTER SUBFAMILY A ABCA"/>
    <property type="match status" value="1"/>
</dbReference>
<evidence type="ECO:0000256" key="2">
    <source>
        <dbReference type="ARBA" id="ARBA00022692"/>
    </source>
</evidence>
<dbReference type="PROSITE" id="PS50893">
    <property type="entry name" value="ABC_TRANSPORTER_2"/>
    <property type="match status" value="1"/>
</dbReference>
<keyword evidence="4" id="KW-0067">ATP-binding</keyword>
<feature type="region of interest" description="Disordered" evidence="8">
    <location>
        <begin position="794"/>
        <end position="824"/>
    </location>
</feature>
<proteinExistence type="predicted"/>
<evidence type="ECO:0000313" key="11">
    <source>
        <dbReference type="EMBL" id="CAD2222737.1"/>
    </source>
</evidence>
<evidence type="ECO:0000256" key="3">
    <source>
        <dbReference type="ARBA" id="ARBA00022741"/>
    </source>
</evidence>
<dbReference type="PANTHER" id="PTHR19229:SF262">
    <property type="entry name" value="TRANSPORTER, PUTATIVE-RELATED"/>
    <property type="match status" value="1"/>
</dbReference>
<feature type="transmembrane region" description="Helical" evidence="9">
    <location>
        <begin position="17"/>
        <end position="37"/>
    </location>
</feature>
<dbReference type="Proteomes" id="UP000515908">
    <property type="component" value="Chromosome 28"/>
</dbReference>
<feature type="transmembrane region" description="Helical" evidence="9">
    <location>
        <begin position="183"/>
        <end position="206"/>
    </location>
</feature>
<dbReference type="Pfam" id="PF12698">
    <property type="entry name" value="ABC2_membrane_3"/>
    <property type="match status" value="1"/>
</dbReference>
<gene>
    <name evidence="11" type="ORF">ADEAN_001028400</name>
</gene>
<dbReference type="VEuPathDB" id="TriTrypDB:ADEAN_001028400"/>
<sequence length="844" mass="94424">MTKRFWNALRDRRMQCFQIVCPVLCILLAMVLTLVNLTKSGVITLDGSLFGEEAETEVTNCTSLFGKDFVNTDTPIQSTYYYDRYFLSSTDFNQYLMDTSMNLERPRYTSIFCDSSEFQSGGPTQVLFYNTSAYHAGGLAMTQFYSLLLQKTTSSTARYMHTSSTPLPKRSNAKKESSSGIQIILIGAIVMIPFTFLPSNPIAWVVKERESRSRHLQHVSGLSFSIYWVSNFLFDMAAYLITTILAIIIFLIFQRKEYVSKATIGPTIVMFVTYGFCSTSAAYCLSFAFNEHSSAQTITMALSFVAGFLLVMLVFILSLVETTKQASDIMRWPFRLVPSYCVGESIINLAVDHQSATLGLGQNPWGMDVIGWPCVFMAAEFPVFLFFTFFIDHPKRRMWGQKGAYDRSGPSEFIDDEDSDVEDERLAVYEQEVKEYNEDIVRVVDLRKVYKNGKVAVRNVAFSILPDEVFGFLGTNGAGKTTTIAMLCQEFAPTSGSAYVCGYDVVEDSSEALSCIGYCPQFDASLDLLTVEEHLYLFAGIRGIAKDERKTVVNGLMSICDIDEYAKQKAGQLSGGNRRKLSVAMALIGSPQIVFLDEPSAGMDPVARRGLWNSVQKVSQNCSVVLTTHHLEEVEALADTVAIMADGALRCIGDKIHLKQKYGSGFEMTIRIEDKHLKEEVEAFVKKHFPSATLNEFKGQRFVYALPQDTKLSDTFWTLQENKEAVGITDYSVSQTSIEQVFLKISEEQARRAEEKGKEDILYTRSHATKRKAKGNTTAVRGNRGKRGVLIIDEEEEEDAAAYPSTGGKSGKQHPNPLAMSREEEEVIYGGGGYPDEDYVQPFY</sequence>